<evidence type="ECO:0000313" key="2">
    <source>
        <dbReference type="EMBL" id="MBT9317138.1"/>
    </source>
</evidence>
<gene>
    <name evidence="2" type="ORF">IXB50_17075</name>
</gene>
<keyword evidence="1" id="KW-0472">Membrane</keyword>
<dbReference type="EMBL" id="JADOES010000039">
    <property type="protein sequence ID" value="MBT9317138.1"/>
    <property type="molecule type" value="Genomic_DNA"/>
</dbReference>
<keyword evidence="1" id="KW-0812">Transmembrane</keyword>
<comment type="caution">
    <text evidence="2">The sequence shown here is derived from an EMBL/GenBank/DDBJ whole genome shotgun (WGS) entry which is preliminary data.</text>
</comment>
<name>A0A947DHH6_9CYAN</name>
<feature type="transmembrane region" description="Helical" evidence="1">
    <location>
        <begin position="12"/>
        <end position="31"/>
    </location>
</feature>
<dbReference type="AlphaFoldDB" id="A0A947DHH6"/>
<reference evidence="2" key="1">
    <citation type="submission" date="2020-11" db="EMBL/GenBank/DDBJ databases">
        <authorList>
            <person name="Konstantinou D."/>
            <person name="Gkelis S."/>
            <person name="Popin R."/>
            <person name="Fewer D."/>
            <person name="Sivonen K."/>
        </authorList>
    </citation>
    <scope>NUCLEOTIDE SEQUENCE</scope>
    <source>
        <strain evidence="2">TAU-MAC 1115</strain>
    </source>
</reference>
<reference evidence="2" key="2">
    <citation type="journal article" date="2021" name="Mar. Drugs">
        <title>Genome Reduction and Secondary Metabolism of the Marine Sponge-Associated Cyanobacterium Leptothoe.</title>
        <authorList>
            <person name="Konstantinou D."/>
            <person name="Popin R.V."/>
            <person name="Fewer D.P."/>
            <person name="Sivonen K."/>
            <person name="Gkelis S."/>
        </authorList>
    </citation>
    <scope>NUCLEOTIDE SEQUENCE</scope>
    <source>
        <strain evidence="2">TAU-MAC 1115</strain>
    </source>
</reference>
<protein>
    <submittedName>
        <fullName evidence="2">Aspartate carbamoyltransferase</fullName>
    </submittedName>
</protein>
<accession>A0A947DHH6</accession>
<evidence type="ECO:0000256" key="1">
    <source>
        <dbReference type="SAM" id="Phobius"/>
    </source>
</evidence>
<dbReference type="Proteomes" id="UP000717364">
    <property type="component" value="Unassembled WGS sequence"/>
</dbReference>
<keyword evidence="3" id="KW-1185">Reference proteome</keyword>
<proteinExistence type="predicted"/>
<organism evidence="2 3">
    <name type="scientific">Leptothoe spongobia TAU-MAC 1115</name>
    <dbReference type="NCBI Taxonomy" id="1967444"/>
    <lineage>
        <taxon>Bacteria</taxon>
        <taxon>Bacillati</taxon>
        <taxon>Cyanobacteriota</taxon>
        <taxon>Cyanophyceae</taxon>
        <taxon>Nodosilineales</taxon>
        <taxon>Cymatolegaceae</taxon>
        <taxon>Leptothoe</taxon>
        <taxon>Leptothoe spongobia</taxon>
    </lineage>
</organism>
<sequence length="169" mass="18693">MKVNNQLIHRPKIFWIAGLIALAIVIGASLYRQAVLHQRQAEVAMRGAQVMPFDLEKTTHHFEPLPDGGLQTVVADSPIDPEQVKLIQSHLKEETAKFQAGDFSDPAAIHGDAMPGLKQLRAGHRNMTVEYTTLPDGGQIRYTTQQPALVAAVHDWFAAQRSDHGHHAQ</sequence>
<evidence type="ECO:0000313" key="3">
    <source>
        <dbReference type="Proteomes" id="UP000717364"/>
    </source>
</evidence>
<keyword evidence="1" id="KW-1133">Transmembrane helix</keyword>